<name>A0A6I3LI31_9FLAO</name>
<dbReference type="AlphaFoldDB" id="A0A6I3LI31"/>
<comment type="caution">
    <text evidence="3">The sequence shown here is derived from an EMBL/GenBank/DDBJ whole genome shotgun (WGS) entry which is preliminary data.</text>
</comment>
<dbReference type="Proteomes" id="UP000438760">
    <property type="component" value="Unassembled WGS sequence"/>
</dbReference>
<dbReference type="InterPro" id="IPR000801">
    <property type="entry name" value="Esterase-like"/>
</dbReference>
<dbReference type="Gene3D" id="3.40.50.1820">
    <property type="entry name" value="alpha/beta hydrolase"/>
    <property type="match status" value="1"/>
</dbReference>
<dbReference type="RefSeq" id="WP_155091286.1">
    <property type="nucleotide sequence ID" value="NZ_CP102754.1"/>
</dbReference>
<organism evidence="3 4">
    <name type="scientific">Myroides albus</name>
    <dbReference type="NCBI Taxonomy" id="2562892"/>
    <lineage>
        <taxon>Bacteria</taxon>
        <taxon>Pseudomonadati</taxon>
        <taxon>Bacteroidota</taxon>
        <taxon>Flavobacteriia</taxon>
        <taxon>Flavobacteriales</taxon>
        <taxon>Flavobacteriaceae</taxon>
        <taxon>Myroides</taxon>
    </lineage>
</organism>
<dbReference type="Pfam" id="PF00756">
    <property type="entry name" value="Esterase"/>
    <property type="match status" value="1"/>
</dbReference>
<dbReference type="PANTHER" id="PTHR43037:SF5">
    <property type="entry name" value="FERULOYL ESTERASE"/>
    <property type="match status" value="1"/>
</dbReference>
<accession>A0A6I3LI31</accession>
<dbReference type="PANTHER" id="PTHR43037">
    <property type="entry name" value="UNNAMED PRODUCT-RELATED"/>
    <property type="match status" value="1"/>
</dbReference>
<dbReference type="GO" id="GO:0016787">
    <property type="term" value="F:hydrolase activity"/>
    <property type="evidence" value="ECO:0007669"/>
    <property type="project" value="UniProtKB-KW"/>
</dbReference>
<gene>
    <name evidence="3" type="ORF">GJV76_03650</name>
</gene>
<evidence type="ECO:0000313" key="4">
    <source>
        <dbReference type="Proteomes" id="UP000438760"/>
    </source>
</evidence>
<protein>
    <recommendedName>
        <fullName evidence="5">Esterase</fullName>
    </recommendedName>
</protein>
<dbReference type="InterPro" id="IPR050955">
    <property type="entry name" value="Plant_Biomass_Hydrol_Est"/>
</dbReference>
<keyword evidence="2" id="KW-0378">Hydrolase</keyword>
<dbReference type="SUPFAM" id="SSF53474">
    <property type="entry name" value="alpha/beta-Hydrolases"/>
    <property type="match status" value="1"/>
</dbReference>
<dbReference type="EMBL" id="WMJX01000004">
    <property type="protein sequence ID" value="MTG97236.1"/>
    <property type="molecule type" value="Genomic_DNA"/>
</dbReference>
<reference evidence="3 4" key="1">
    <citation type="submission" date="2019-11" db="EMBL/GenBank/DDBJ databases">
        <title>Genome of Strain BIT-d1.</title>
        <authorList>
            <person name="Yang Y."/>
        </authorList>
    </citation>
    <scope>NUCLEOTIDE SEQUENCE [LARGE SCALE GENOMIC DNA]</scope>
    <source>
        <strain evidence="3 4">BIT-d1</strain>
    </source>
</reference>
<proteinExistence type="predicted"/>
<dbReference type="OrthoDB" id="699118at2"/>
<keyword evidence="1" id="KW-0732">Signal</keyword>
<evidence type="ECO:0000256" key="2">
    <source>
        <dbReference type="ARBA" id="ARBA00022801"/>
    </source>
</evidence>
<evidence type="ECO:0000256" key="1">
    <source>
        <dbReference type="ARBA" id="ARBA00022729"/>
    </source>
</evidence>
<dbReference type="InterPro" id="IPR029058">
    <property type="entry name" value="AB_hydrolase_fold"/>
</dbReference>
<evidence type="ECO:0000313" key="3">
    <source>
        <dbReference type="EMBL" id="MTG97236.1"/>
    </source>
</evidence>
<sequence>MKGYHVLLAFMFSIVSFGQNTYSKLINQADDLLEEHEDEQSKRQAFSLYEKAFKSFPDSITAADLSEISIIASELKEADKAFAYLDRLIKIERAQYGFPGWQNVTNKSALEEYKNLLDDPGWASMMSEAHALKAKFDVNLKKEEEEFYKVKSTKELTSTNGKKLYEEIKAYNPYLPKAKQDYSISFTINDTVKTSFFIHLPKNYSPKKEYPVLFFLHGAVRYNNLQEFQTRELSLGGWNRYYTKYGDLDEVILIFPSGGKKYNWMTPNDGFFMISAMLREVKKAINVDDNKVFIAGHSNGATGSFSYLMKDSSPFAGFYGFNTQPKVFTGGTFIENIKNRSFINFSTDEDYYYPPNANDSFTAMMNELKADYKEYRYNGFPHWFPEFDESEPAYEILFKDLKERQRKSFTKELTWEFDDNAYGGVDWLTNIKLDTLDQKADWHKERNFKITRWLEYDKAENLQTIEVDKNAFDMPRLSGKAVARYKDNEFRIETSRVKSLSIAISPEMVNLKNKIKVYINGRLYYDKKVDYNTAFILDNFDKTRDRKTIWINKIDITVE</sequence>
<keyword evidence="4" id="KW-1185">Reference proteome</keyword>
<evidence type="ECO:0008006" key="5">
    <source>
        <dbReference type="Google" id="ProtNLM"/>
    </source>
</evidence>